<feature type="transmembrane region" description="Helical" evidence="9">
    <location>
        <begin position="123"/>
        <end position="144"/>
    </location>
</feature>
<dbReference type="CTD" id="557394"/>
<keyword evidence="3 9" id="KW-0812">Transmembrane</keyword>
<evidence type="ECO:0000256" key="1">
    <source>
        <dbReference type="ARBA" id="ARBA00004651"/>
    </source>
</evidence>
<keyword evidence="6 9" id="KW-0472">Membrane</keyword>
<sequence length="353" mass="38808">MNWTDVLLEAVIVSVVVVSLVSNLLVLLCFVQSSEIRAQVPGVFLLNLSISNILTSTVNMPSTLFGIALRGQPFGDAFCRAVSFLETFLTANAMLSMAALGVDRWLAVVFPLSYSSRLQYRDALVVLGCCWLHSVAFSLAALLMSWGAYSDTYASCSVCLAGGARSAGGAGEFAVFAAFTVLFHCSTFALCLVVMCFAYLKVLRVARLHCRRIDVVTVQTLLLVVDIHPSVKERCLAEQRKRRQRATKKICIFIGTFILCFGPHVITRLLELLPQVSVGRDWGVATRCLSYAKAACDPFVYSLLRQQFRKVLGGFGNRVLRQDRYLISTSAGRQSSSSYDTSATDDFPIRMVT</sequence>
<feature type="transmembrane region" description="Helical" evidence="9">
    <location>
        <begin position="43"/>
        <end position="69"/>
    </location>
</feature>
<dbReference type="InterPro" id="IPR000276">
    <property type="entry name" value="GPCR_Rhodpsn"/>
</dbReference>
<dbReference type="OrthoDB" id="6159456at2759"/>
<dbReference type="GeneID" id="105020816"/>
<organism evidence="11 12">
    <name type="scientific">Esox lucius</name>
    <name type="common">Northern pike</name>
    <dbReference type="NCBI Taxonomy" id="8010"/>
    <lineage>
        <taxon>Eukaryota</taxon>
        <taxon>Metazoa</taxon>
        <taxon>Chordata</taxon>
        <taxon>Craniata</taxon>
        <taxon>Vertebrata</taxon>
        <taxon>Euteleostomi</taxon>
        <taxon>Actinopterygii</taxon>
        <taxon>Neopterygii</taxon>
        <taxon>Teleostei</taxon>
        <taxon>Protacanthopterygii</taxon>
        <taxon>Esociformes</taxon>
        <taxon>Esocidae</taxon>
        <taxon>Esox</taxon>
    </lineage>
</organism>
<dbReference type="FunFam" id="1.20.1070.10:FF:000289">
    <property type="entry name" value="G protein-coupled receptor 78"/>
    <property type="match status" value="1"/>
</dbReference>
<keyword evidence="7" id="KW-0675">Receptor</keyword>
<dbReference type="Ensembl" id="ENSELUT00000005699.3">
    <property type="protein sequence ID" value="ENSELUP00000031468.2"/>
    <property type="gene ID" value="ENSELUG00000009003.3"/>
</dbReference>
<dbReference type="SUPFAM" id="SSF81321">
    <property type="entry name" value="Family A G protein-coupled receptor-like"/>
    <property type="match status" value="1"/>
</dbReference>
<feature type="transmembrane region" description="Helical" evidence="9">
    <location>
        <begin position="250"/>
        <end position="270"/>
    </location>
</feature>
<evidence type="ECO:0000256" key="8">
    <source>
        <dbReference type="ARBA" id="ARBA00023224"/>
    </source>
</evidence>
<dbReference type="AlphaFoldDB" id="A0A3P8ZT40"/>
<dbReference type="GO" id="GO:0005886">
    <property type="term" value="C:plasma membrane"/>
    <property type="evidence" value="ECO:0007669"/>
    <property type="project" value="UniProtKB-SubCell"/>
</dbReference>
<keyword evidence="5" id="KW-0297">G-protein coupled receptor</keyword>
<dbReference type="Proteomes" id="UP000265140">
    <property type="component" value="Chromosome 25"/>
</dbReference>
<dbReference type="GeneTree" id="ENSGT00950000183001"/>
<evidence type="ECO:0000313" key="11">
    <source>
        <dbReference type="Ensembl" id="ENSELUP00000031468.2"/>
    </source>
</evidence>
<dbReference type="RefSeq" id="XP_010886427.2">
    <property type="nucleotide sequence ID" value="XM_010888125.3"/>
</dbReference>
<reference evidence="11" key="2">
    <citation type="submission" date="2020-02" db="EMBL/GenBank/DDBJ databases">
        <title>Esox lucius (northern pike) genome, fEsoLuc1, primary haplotype.</title>
        <authorList>
            <person name="Myers G."/>
            <person name="Karagic N."/>
            <person name="Meyer A."/>
            <person name="Pippel M."/>
            <person name="Reichard M."/>
            <person name="Winkler S."/>
            <person name="Tracey A."/>
            <person name="Sims Y."/>
            <person name="Howe K."/>
            <person name="Rhie A."/>
            <person name="Formenti G."/>
            <person name="Durbin R."/>
            <person name="Fedrigo O."/>
            <person name="Jarvis E.D."/>
        </authorList>
    </citation>
    <scope>NUCLEOTIDE SEQUENCE [LARGE SCALE GENOMIC DNA]</scope>
</reference>
<dbReference type="PANTHER" id="PTHR24245">
    <property type="entry name" value="G-PROTEIN COUPLED RECEPTOR"/>
    <property type="match status" value="1"/>
</dbReference>
<dbReference type="PRINTS" id="PR00237">
    <property type="entry name" value="GPCRRHODOPSN"/>
</dbReference>
<evidence type="ECO:0000256" key="3">
    <source>
        <dbReference type="ARBA" id="ARBA00022692"/>
    </source>
</evidence>
<reference evidence="12" key="1">
    <citation type="journal article" date="2014" name="PLoS ONE">
        <title>The genome and linkage map of the northern pike (Esox lucius): conserved synteny revealed between the salmonid sister group and the Neoteleostei.</title>
        <authorList>
            <person name="Rondeau E.B."/>
            <person name="Minkley D.R."/>
            <person name="Leong J.S."/>
            <person name="Messmer A.M."/>
            <person name="Jantzen J.R."/>
            <person name="von Schalburg K.R."/>
            <person name="Lemon C."/>
            <person name="Bird N.H."/>
            <person name="Koop B.F."/>
        </authorList>
    </citation>
    <scope>NUCLEOTIDE SEQUENCE</scope>
</reference>
<feature type="domain" description="G-protein coupled receptors family 1 profile" evidence="10">
    <location>
        <begin position="22"/>
        <end position="301"/>
    </location>
</feature>
<keyword evidence="4 9" id="KW-1133">Transmembrane helix</keyword>
<dbReference type="GO" id="GO:0004930">
    <property type="term" value="F:G protein-coupled receptor activity"/>
    <property type="evidence" value="ECO:0007669"/>
    <property type="project" value="UniProtKB-KW"/>
</dbReference>
<evidence type="ECO:0000256" key="6">
    <source>
        <dbReference type="ARBA" id="ARBA00023136"/>
    </source>
</evidence>
<dbReference type="InParanoid" id="A0A3P8ZT40"/>
<protein>
    <recommendedName>
        <fullName evidence="10">G-protein coupled receptors family 1 profile domain-containing protein</fullName>
    </recommendedName>
</protein>
<feature type="transmembrane region" description="Helical" evidence="9">
    <location>
        <begin position="173"/>
        <end position="200"/>
    </location>
</feature>
<evidence type="ECO:0000256" key="7">
    <source>
        <dbReference type="ARBA" id="ARBA00023170"/>
    </source>
</evidence>
<accession>A0A3P8ZT40</accession>
<dbReference type="InterPro" id="IPR051880">
    <property type="entry name" value="GPC_Orphan_Receptors"/>
</dbReference>
<proteinExistence type="predicted"/>
<dbReference type="InterPro" id="IPR017452">
    <property type="entry name" value="GPCR_Rhodpsn_7TM"/>
</dbReference>
<comment type="subcellular location">
    <subcellularLocation>
        <location evidence="1">Cell membrane</location>
        <topology evidence="1">Multi-pass membrane protein</topology>
    </subcellularLocation>
</comment>
<evidence type="ECO:0000256" key="5">
    <source>
        <dbReference type="ARBA" id="ARBA00023040"/>
    </source>
</evidence>
<dbReference type="Bgee" id="ENSELUG00000009003">
    <property type="expression patterns" value="Expressed in brain and 1 other cell type or tissue"/>
</dbReference>
<name>A0A3P8ZT40_ESOLU</name>
<evidence type="ECO:0000256" key="2">
    <source>
        <dbReference type="ARBA" id="ARBA00022475"/>
    </source>
</evidence>
<dbReference type="Pfam" id="PF00001">
    <property type="entry name" value="7tm_1"/>
    <property type="match status" value="1"/>
</dbReference>
<evidence type="ECO:0000256" key="9">
    <source>
        <dbReference type="SAM" id="Phobius"/>
    </source>
</evidence>
<evidence type="ECO:0000256" key="4">
    <source>
        <dbReference type="ARBA" id="ARBA00022989"/>
    </source>
</evidence>
<dbReference type="OMA" id="WGGYSHT"/>
<dbReference type="PROSITE" id="PS50262">
    <property type="entry name" value="G_PROTEIN_RECEP_F1_2"/>
    <property type="match status" value="1"/>
</dbReference>
<keyword evidence="12" id="KW-1185">Reference proteome</keyword>
<dbReference type="KEGG" id="els:105020816"/>
<keyword evidence="8" id="KW-0807">Transducer</keyword>
<dbReference type="GO" id="GO:0007189">
    <property type="term" value="P:adenylate cyclase-activating G protein-coupled receptor signaling pathway"/>
    <property type="evidence" value="ECO:0007669"/>
    <property type="project" value="TreeGrafter"/>
</dbReference>
<keyword evidence="2" id="KW-1003">Cell membrane</keyword>
<dbReference type="PANTHER" id="PTHR24245:SF7">
    <property type="entry name" value="G-PROTEIN COUPLED RECEPTOR 78"/>
    <property type="match status" value="1"/>
</dbReference>
<feature type="transmembrane region" description="Helical" evidence="9">
    <location>
        <begin position="81"/>
        <end position="102"/>
    </location>
</feature>
<evidence type="ECO:0000259" key="10">
    <source>
        <dbReference type="PROSITE" id="PS50262"/>
    </source>
</evidence>
<reference evidence="11" key="3">
    <citation type="submission" date="2025-08" db="UniProtKB">
        <authorList>
            <consortium name="Ensembl"/>
        </authorList>
    </citation>
    <scope>IDENTIFICATION</scope>
</reference>
<reference evidence="11" key="4">
    <citation type="submission" date="2025-09" db="UniProtKB">
        <authorList>
            <consortium name="Ensembl"/>
        </authorList>
    </citation>
    <scope>IDENTIFICATION</scope>
</reference>
<feature type="transmembrane region" description="Helical" evidence="9">
    <location>
        <begin position="6"/>
        <end position="31"/>
    </location>
</feature>
<evidence type="ECO:0000313" key="12">
    <source>
        <dbReference type="Proteomes" id="UP000265140"/>
    </source>
</evidence>
<dbReference type="Gene3D" id="1.20.1070.10">
    <property type="entry name" value="Rhodopsin 7-helix transmembrane proteins"/>
    <property type="match status" value="1"/>
</dbReference>